<accession>A0A1X6WWH3</accession>
<feature type="transmembrane region" description="Helical" evidence="2">
    <location>
        <begin position="123"/>
        <end position="143"/>
    </location>
</feature>
<dbReference type="InterPro" id="IPR036259">
    <property type="entry name" value="MFS_trans_sf"/>
</dbReference>
<feature type="transmembrane region" description="Helical" evidence="2">
    <location>
        <begin position="88"/>
        <end position="111"/>
    </location>
</feature>
<reference evidence="3 4" key="1">
    <citation type="submission" date="2017-02" db="EMBL/GenBank/DDBJ databases">
        <authorList>
            <person name="Peterson S.W."/>
        </authorList>
    </citation>
    <scope>NUCLEOTIDE SEQUENCE [LARGE SCALE GENOMIC DNA]</scope>
    <source>
        <strain evidence="3 4">CIP104813</strain>
    </source>
</reference>
<sequence length="217" mass="22401">MSPSPDHRPAAPADRIPGDPAPGAPVAAGPVSPDSAAADPAPAAGRLPHGAPHPAPIDLGLPLDAETARRRLAEAEQRGRSVPTAVPAAFITYGMLCVLGTMSTLGLHLVSRLGPTPGFDGKLAVLIATLAWVAVSILPTLLFRDRWRRGLGRRWLLLMGAWAVLWIVGVLVAESSLVLVIGPLFLALFVGALAPEASTVAARRAPTERGAETGGAR</sequence>
<keyword evidence="2" id="KW-0472">Membrane</keyword>
<dbReference type="SUPFAM" id="SSF103473">
    <property type="entry name" value="MFS general substrate transporter"/>
    <property type="match status" value="1"/>
</dbReference>
<keyword evidence="2" id="KW-1133">Transmembrane helix</keyword>
<feature type="region of interest" description="Disordered" evidence="1">
    <location>
        <begin position="1"/>
        <end position="60"/>
    </location>
</feature>
<protein>
    <submittedName>
        <fullName evidence="3">Uncharacterized protein</fullName>
    </submittedName>
</protein>
<gene>
    <name evidence="3" type="ORF">FM110_04265</name>
</gene>
<feature type="transmembrane region" description="Helical" evidence="2">
    <location>
        <begin position="177"/>
        <end position="194"/>
    </location>
</feature>
<keyword evidence="2" id="KW-0812">Transmembrane</keyword>
<evidence type="ECO:0000256" key="1">
    <source>
        <dbReference type="SAM" id="MobiDB-lite"/>
    </source>
</evidence>
<organism evidence="3 4">
    <name type="scientific">Brachybacterium nesterenkovii</name>
    <dbReference type="NCBI Taxonomy" id="47847"/>
    <lineage>
        <taxon>Bacteria</taxon>
        <taxon>Bacillati</taxon>
        <taxon>Actinomycetota</taxon>
        <taxon>Actinomycetes</taxon>
        <taxon>Micrococcales</taxon>
        <taxon>Dermabacteraceae</taxon>
        <taxon>Brachybacterium</taxon>
    </lineage>
</organism>
<evidence type="ECO:0000313" key="3">
    <source>
        <dbReference type="EMBL" id="SLM89879.1"/>
    </source>
</evidence>
<dbReference type="EMBL" id="FWFG01000039">
    <property type="protein sequence ID" value="SLM89879.1"/>
    <property type="molecule type" value="Genomic_DNA"/>
</dbReference>
<dbReference type="Proteomes" id="UP000195981">
    <property type="component" value="Unassembled WGS sequence"/>
</dbReference>
<evidence type="ECO:0000256" key="2">
    <source>
        <dbReference type="SAM" id="Phobius"/>
    </source>
</evidence>
<feature type="transmembrane region" description="Helical" evidence="2">
    <location>
        <begin position="155"/>
        <end position="171"/>
    </location>
</feature>
<proteinExistence type="predicted"/>
<dbReference type="AlphaFoldDB" id="A0A1X6WWH3"/>
<name>A0A1X6WWH3_9MICO</name>
<feature type="compositionally biased region" description="Low complexity" evidence="1">
    <location>
        <begin position="24"/>
        <end position="45"/>
    </location>
</feature>
<dbReference type="OrthoDB" id="4808290at2"/>
<dbReference type="RefSeq" id="WP_087102984.1">
    <property type="nucleotide sequence ID" value="NZ_FWFG01000039.1"/>
</dbReference>
<keyword evidence="4" id="KW-1185">Reference proteome</keyword>
<dbReference type="Gene3D" id="1.20.1250.20">
    <property type="entry name" value="MFS general substrate transporter like domains"/>
    <property type="match status" value="1"/>
</dbReference>
<evidence type="ECO:0000313" key="4">
    <source>
        <dbReference type="Proteomes" id="UP000195981"/>
    </source>
</evidence>